<comment type="caution">
    <text evidence="2">The sequence shown here is derived from an EMBL/GenBank/DDBJ whole genome shotgun (WGS) entry which is preliminary data.</text>
</comment>
<organism evidence="2 3">
    <name type="scientific">Sinobacterium norvegicum</name>
    <dbReference type="NCBI Taxonomy" id="1641715"/>
    <lineage>
        <taxon>Bacteria</taxon>
        <taxon>Pseudomonadati</taxon>
        <taxon>Pseudomonadota</taxon>
        <taxon>Gammaproteobacteria</taxon>
        <taxon>Cellvibrionales</taxon>
        <taxon>Spongiibacteraceae</taxon>
        <taxon>Sinobacterium</taxon>
    </lineage>
</organism>
<gene>
    <name evidence="2" type="primary">nfdA_1</name>
    <name evidence="2" type="ORF">SIN8267_01554</name>
</gene>
<dbReference type="RefSeq" id="WP_237444096.1">
    <property type="nucleotide sequence ID" value="NZ_CAKLPX010000001.1"/>
</dbReference>
<dbReference type="InterPro" id="IPR032466">
    <property type="entry name" value="Metal_Hydrolase"/>
</dbReference>
<reference evidence="2" key="1">
    <citation type="submission" date="2021-12" db="EMBL/GenBank/DDBJ databases">
        <authorList>
            <person name="Rodrigo-Torres L."/>
            <person name="Arahal R. D."/>
            <person name="Lucena T."/>
        </authorList>
    </citation>
    <scope>NUCLEOTIDE SEQUENCE</scope>
    <source>
        <strain evidence="2">CECT 8267</strain>
    </source>
</reference>
<evidence type="ECO:0000313" key="3">
    <source>
        <dbReference type="Proteomes" id="UP000838100"/>
    </source>
</evidence>
<dbReference type="Gene3D" id="3.10.310.70">
    <property type="match status" value="1"/>
</dbReference>
<dbReference type="GO" id="GO:0016787">
    <property type="term" value="F:hydrolase activity"/>
    <property type="evidence" value="ECO:0007669"/>
    <property type="project" value="UniProtKB-KW"/>
</dbReference>
<evidence type="ECO:0000259" key="1">
    <source>
        <dbReference type="Pfam" id="PF07969"/>
    </source>
</evidence>
<dbReference type="SUPFAM" id="SSF51338">
    <property type="entry name" value="Composite domain of metallo-dependent hydrolases"/>
    <property type="match status" value="1"/>
</dbReference>
<dbReference type="PANTHER" id="PTHR22642">
    <property type="entry name" value="IMIDAZOLONEPROPIONASE"/>
    <property type="match status" value="1"/>
</dbReference>
<dbReference type="Gene3D" id="3.20.20.140">
    <property type="entry name" value="Metal-dependent hydrolases"/>
    <property type="match status" value="1"/>
</dbReference>
<dbReference type="InterPro" id="IPR033932">
    <property type="entry name" value="YtcJ-like"/>
</dbReference>
<dbReference type="InterPro" id="IPR011059">
    <property type="entry name" value="Metal-dep_hydrolase_composite"/>
</dbReference>
<keyword evidence="2" id="KW-0378">Hydrolase</keyword>
<dbReference type="Pfam" id="PF07969">
    <property type="entry name" value="Amidohydro_3"/>
    <property type="match status" value="1"/>
</dbReference>
<proteinExistence type="predicted"/>
<accession>A0ABN8EIJ6</accession>
<dbReference type="InterPro" id="IPR013108">
    <property type="entry name" value="Amidohydro_3"/>
</dbReference>
<dbReference type="CDD" id="cd01300">
    <property type="entry name" value="YtcJ_like"/>
    <property type="match status" value="1"/>
</dbReference>
<evidence type="ECO:0000313" key="2">
    <source>
        <dbReference type="EMBL" id="CAH0991448.1"/>
    </source>
</evidence>
<feature type="domain" description="Amidohydrolase 3" evidence="1">
    <location>
        <begin position="79"/>
        <end position="560"/>
    </location>
</feature>
<sequence>MKKILLALLVAVAIAVIAVLLWLQPEQPPAKQVFINGNVLTMDKDNRIVSAVAVSGDTITATGSDEEIKALIDSNTVVNDLQGKTLLPGFIDAHGHFPGSGMKVFGVDVNSPPIGNTENMNQLLAAIEGQANKTAEGEWVMAVGYDDTMLAEQRHPTIQELDAISTTKPIFVWHISGHMAVVNRKALELTGITEDSVDPDGGHYSRDSEGKLNGLIEENAVTPIQMLAMDFSALQFFEMIKDANKDYLAVGVTTAQSGAIEKQMAQGMAMASMLKLTPMRLELWPMSDSYGKDILSGKENPAELSKGKINIGAVKLFSDGSIQGYTGYLSSHYHTPYHGDEEYRGYMRSSYQSLEDDVVAFHKAGLQMAIHANGDGAIDEVIKAFTVAQEQHPVDDPRLILIHSQMARDDQLLQMKQLGITPSFFSAHVYYWGDRHRDIFIGPERAARISPAKSAEAIDLTYSLHLDTPVVPMQPLMAVWTSVNRITAKGEELGPEQRVSVMTALRAVTIDAAWQIFQEDNRGSIEAGKLADLVILERDPLQYPMDINNIRVEQTIIGGVEQL</sequence>
<dbReference type="SUPFAM" id="SSF51556">
    <property type="entry name" value="Metallo-dependent hydrolases"/>
    <property type="match status" value="1"/>
</dbReference>
<keyword evidence="3" id="KW-1185">Reference proteome</keyword>
<dbReference type="EC" id="3.5.1.91" evidence="2"/>
<dbReference type="PANTHER" id="PTHR22642:SF2">
    <property type="entry name" value="PROTEIN LONG AFTER FAR-RED 3"/>
    <property type="match status" value="1"/>
</dbReference>
<protein>
    <submittedName>
        <fullName evidence="2">N-substituted formamide deformylase</fullName>
        <ecNumber evidence="2">3.5.1.91</ecNumber>
    </submittedName>
</protein>
<dbReference type="EMBL" id="CAKLPX010000001">
    <property type="protein sequence ID" value="CAH0991448.1"/>
    <property type="molecule type" value="Genomic_DNA"/>
</dbReference>
<dbReference type="Gene3D" id="2.30.40.10">
    <property type="entry name" value="Urease, subunit C, domain 1"/>
    <property type="match status" value="1"/>
</dbReference>
<dbReference type="Proteomes" id="UP000838100">
    <property type="component" value="Unassembled WGS sequence"/>
</dbReference>
<name>A0ABN8EIJ6_9GAMM</name>